<dbReference type="PROSITE" id="PS51874">
    <property type="entry name" value="PCV_3C_PRO"/>
    <property type="match status" value="1"/>
</dbReference>
<feature type="domain" description="SF3 helicase" evidence="19">
    <location>
        <begin position="369"/>
        <end position="545"/>
    </location>
</feature>
<dbReference type="InterPro" id="IPR007094">
    <property type="entry name" value="RNA-dir_pol_PSvirus"/>
</dbReference>
<dbReference type="GO" id="GO:0003724">
    <property type="term" value="F:RNA helicase activity"/>
    <property type="evidence" value="ECO:0007669"/>
    <property type="project" value="InterPro"/>
</dbReference>
<dbReference type="InterPro" id="IPR014759">
    <property type="entry name" value="Helicase_SF3_ssRNA_vir"/>
</dbReference>
<keyword evidence="15" id="KW-0693">Viral RNA replication</keyword>
<organism evidence="21">
    <name type="scientific">Ginkgo biloba dicistrovirus</name>
    <dbReference type="NCBI Taxonomy" id="2739249"/>
    <lineage>
        <taxon>Viruses</taxon>
        <taxon>Riboviria</taxon>
        <taxon>Orthornavirae</taxon>
        <taxon>Pisuviricota</taxon>
        <taxon>Pisoniviricetes</taxon>
        <taxon>Picornavirales</taxon>
        <taxon>Dicistroviridae</taxon>
    </lineage>
</organism>
<dbReference type="InterPro" id="IPR044067">
    <property type="entry name" value="PCV_3C_PRO"/>
</dbReference>
<dbReference type="Gene3D" id="3.30.70.270">
    <property type="match status" value="1"/>
</dbReference>
<evidence type="ECO:0000256" key="8">
    <source>
        <dbReference type="ARBA" id="ARBA00022695"/>
    </source>
</evidence>
<dbReference type="GO" id="GO:0039694">
    <property type="term" value="P:viral RNA genome replication"/>
    <property type="evidence" value="ECO:0007669"/>
    <property type="project" value="InterPro"/>
</dbReference>
<evidence type="ECO:0000256" key="4">
    <source>
        <dbReference type="ARBA" id="ARBA00022520"/>
    </source>
</evidence>
<feature type="domain" description="RdRp catalytic" evidence="18">
    <location>
        <begin position="1356"/>
        <end position="1487"/>
    </location>
</feature>
<dbReference type="InterPro" id="IPR000605">
    <property type="entry name" value="Helicase_SF3_ssDNA/RNA_vir"/>
</dbReference>
<dbReference type="InterPro" id="IPR009003">
    <property type="entry name" value="Peptidase_S1_PA"/>
</dbReference>
<evidence type="ECO:0000259" key="20">
    <source>
        <dbReference type="PROSITE" id="PS51874"/>
    </source>
</evidence>
<dbReference type="PROSITE" id="PS50507">
    <property type="entry name" value="RDRP_SSRNA_POS"/>
    <property type="match status" value="1"/>
</dbReference>
<keyword evidence="17" id="KW-1035">Host cytoplasm</keyword>
<dbReference type="Pfam" id="PF00680">
    <property type="entry name" value="RdRP_1"/>
    <property type="match status" value="1"/>
</dbReference>
<evidence type="ECO:0000256" key="13">
    <source>
        <dbReference type="ARBA" id="ARBA00022840"/>
    </source>
</evidence>
<reference evidence="21" key="1">
    <citation type="submission" date="2019-11" db="EMBL/GenBank/DDBJ databases">
        <title>Viral genomes from plants on the riverside of the ancient canal in Zhenjiang city, China.</title>
        <authorList>
            <person name="Lu J."/>
            <person name="Yang X.S."/>
            <person name="Zhang W."/>
        </authorList>
    </citation>
    <scope>NUCLEOTIDE SEQUENCE</scope>
    <source>
        <strain evidence="21">Pt112-dic-11</strain>
    </source>
</reference>
<feature type="domain" description="Peptidase C3" evidence="20">
    <location>
        <begin position="836"/>
        <end position="1060"/>
    </location>
</feature>
<evidence type="ECO:0000256" key="2">
    <source>
        <dbReference type="ARBA" id="ARBA00004551"/>
    </source>
</evidence>
<dbReference type="Pfam" id="PF00910">
    <property type="entry name" value="RNA_helicase"/>
    <property type="match status" value="1"/>
</dbReference>
<comment type="subcellular location">
    <subcellularLocation>
        <location evidence="1">Host cytoplasm</location>
    </subcellularLocation>
    <subcellularLocation>
        <location evidence="2">Host membrane</location>
    </subcellularLocation>
</comment>
<evidence type="ECO:0000256" key="3">
    <source>
        <dbReference type="ARBA" id="ARBA00022484"/>
    </source>
</evidence>
<dbReference type="PROSITE" id="PS51218">
    <property type="entry name" value="SF3_HELICASE_2"/>
    <property type="match status" value="1"/>
</dbReference>
<keyword evidence="9" id="KW-0547">Nucleotide-binding</keyword>
<evidence type="ECO:0000256" key="7">
    <source>
        <dbReference type="ARBA" id="ARBA00022679"/>
    </source>
</evidence>
<dbReference type="GO" id="GO:0006508">
    <property type="term" value="P:proteolysis"/>
    <property type="evidence" value="ECO:0007669"/>
    <property type="project" value="UniProtKB-KW"/>
</dbReference>
<keyword evidence="11" id="KW-0347">Helicase</keyword>
<dbReference type="GO" id="GO:0004197">
    <property type="term" value="F:cysteine-type endopeptidase activity"/>
    <property type="evidence" value="ECO:0007669"/>
    <property type="project" value="InterPro"/>
</dbReference>
<dbReference type="InterPro" id="IPR001205">
    <property type="entry name" value="RNA-dir_pol_C"/>
</dbReference>
<keyword evidence="7" id="KW-0808">Transferase</keyword>
<evidence type="ECO:0008006" key="22">
    <source>
        <dbReference type="Google" id="ProtNLM"/>
    </source>
</evidence>
<evidence type="ECO:0000256" key="16">
    <source>
        <dbReference type="ARBA" id="ARBA00023136"/>
    </source>
</evidence>
<protein>
    <recommendedName>
        <fullName evidence="22">RNA-directed RNA polymerase</fullName>
    </recommendedName>
</protein>
<evidence type="ECO:0000256" key="12">
    <source>
        <dbReference type="ARBA" id="ARBA00022807"/>
    </source>
</evidence>
<dbReference type="EMBL" id="MN729613">
    <property type="protein sequence ID" value="QKF95598.1"/>
    <property type="molecule type" value="Genomic_RNA"/>
</dbReference>
<dbReference type="SUPFAM" id="SSF52540">
    <property type="entry name" value="P-loop containing nucleoside triphosphate hydrolases"/>
    <property type="match status" value="1"/>
</dbReference>
<dbReference type="GO" id="GO:0003723">
    <property type="term" value="F:RNA binding"/>
    <property type="evidence" value="ECO:0007669"/>
    <property type="project" value="InterPro"/>
</dbReference>
<evidence type="ECO:0000256" key="5">
    <source>
        <dbReference type="ARBA" id="ARBA00022553"/>
    </source>
</evidence>
<keyword evidence="12" id="KW-0788">Thiol protease</keyword>
<dbReference type="GO" id="GO:0006351">
    <property type="term" value="P:DNA-templated transcription"/>
    <property type="evidence" value="ECO:0007669"/>
    <property type="project" value="InterPro"/>
</dbReference>
<keyword evidence="4" id="KW-0191">Covalent protein-RNA linkage</keyword>
<dbReference type="SUPFAM" id="SSF56672">
    <property type="entry name" value="DNA/RNA polymerases"/>
    <property type="match status" value="1"/>
</dbReference>
<name>A0A7D3USM2_9VIRU</name>
<evidence type="ECO:0000256" key="6">
    <source>
        <dbReference type="ARBA" id="ARBA00022670"/>
    </source>
</evidence>
<dbReference type="CDD" id="cd23194">
    <property type="entry name" value="Dicistroviridae_RdRp"/>
    <property type="match status" value="1"/>
</dbReference>
<dbReference type="GO" id="GO:0005524">
    <property type="term" value="F:ATP binding"/>
    <property type="evidence" value="ECO:0007669"/>
    <property type="project" value="UniProtKB-KW"/>
</dbReference>
<evidence type="ECO:0000259" key="19">
    <source>
        <dbReference type="PROSITE" id="PS51218"/>
    </source>
</evidence>
<dbReference type="InterPro" id="IPR043128">
    <property type="entry name" value="Rev_trsase/Diguanyl_cyclase"/>
</dbReference>
<keyword evidence="3" id="KW-0696">RNA-directed RNA polymerase</keyword>
<keyword evidence="8" id="KW-0548">Nucleotidyltransferase</keyword>
<evidence type="ECO:0000313" key="21">
    <source>
        <dbReference type="EMBL" id="QKF95598.1"/>
    </source>
</evidence>
<keyword evidence="14" id="KW-1043">Host membrane</keyword>
<dbReference type="SUPFAM" id="SSF50494">
    <property type="entry name" value="Trypsin-like serine proteases"/>
    <property type="match status" value="1"/>
</dbReference>
<evidence type="ECO:0000256" key="1">
    <source>
        <dbReference type="ARBA" id="ARBA00004192"/>
    </source>
</evidence>
<dbReference type="GO" id="GO:0033644">
    <property type="term" value="C:host cell membrane"/>
    <property type="evidence" value="ECO:0007669"/>
    <property type="project" value="UniProtKB-SubCell"/>
</dbReference>
<evidence type="ECO:0000256" key="15">
    <source>
        <dbReference type="ARBA" id="ARBA00022953"/>
    </source>
</evidence>
<evidence type="ECO:0000256" key="17">
    <source>
        <dbReference type="ARBA" id="ARBA00023200"/>
    </source>
</evidence>
<dbReference type="GO" id="GO:0003968">
    <property type="term" value="F:RNA-directed RNA polymerase activity"/>
    <property type="evidence" value="ECO:0007669"/>
    <property type="project" value="UniProtKB-KW"/>
</dbReference>
<evidence type="ECO:0000256" key="11">
    <source>
        <dbReference type="ARBA" id="ARBA00022806"/>
    </source>
</evidence>
<sequence>MQFNKSTMCYPVTYVESRLWATVHGPKIVFDTLCYQSGAGGKTGISKDLMVKLNRETSRAIREAHQRKVANQKWKAFRKSFPKKKRARDIQQAREAKLWSTMDEIQYQGMGPAPILAGACLGIGFYYLANRCVNGILRLANKADRLEGAAGGLVETIRKNLEALTEAAQKVLGVCYYIPLLLTGVWCFTQLDGNPLVQTALVGALAILVGKEMWTHISFLFDSVEEQCGIDALPQAIATIMCVSYLPKEGSRMVPELMRRVGSLPRTTQGFESLFKWGMDVFEKLASATSQMCGKEAVFFGDAITRQVKRWCHDAEQLEIVLLNDKRENPSVEFIETLFKKIQDGYHLKHAVGDDQLKALLHRALDRLEARLKPYESQLMAAKSFRVEPEFLLLYGASKQGKTTLLVKVASALLLATGLSTASQVLNNLWQKGDTKYFESYCGQKCMVMDDVFQEKVVPGMEGNEFMQVIRMVGSWSYPLNMASVDLKAKFFFNSPMIIGTTNVPGVNSTTAPQVVACPEAVGRRVHRCLKIEVAPEYLLEGGLDYKKMESEMFRRRSLLAERMKGGYEPVMSDVIATFPWEAWVATRWDWLKGETKGEIVDLCEYIKEMARHVRMKIDAHTKSVDELNSWNELLANARNDLFEDTVIPQAGLGIELRSLMSFLPIGQDSASDVNPCESHDDEIKAAKEHRDSFGDMPDCVPCESPLIQEKGFWQGIVDQADIAFSKHMWLRDTARLWLGRFIEFYKKHPVLGGLLSFSAGYAVGTIIGRLLEIIVPALLGIAKSVIGMIGGLFGFGRKTNEDDQVGKQSNVKEASVDVRPKVSFPTSITPQSFDASQFEVKHNHVYNNTYKIVSEGSQSAVIGQMLFIEGYLAVMPAHYRADMESKLRPIDNLTLIAAGQDSMVVRVSVEQFLEQPHLIVDGSDLMFVHFDRAWFQAKRKITKFFLSAEQMGAAVQDAHMVRLDVCHVTDQGDGKYMASRHTMNAPKAVHVPELIIKGHTRKDLIEYQMQTAVGMCGAPLTLADPRHFGGRLVLGIHIAGSVGVFARRAFAAPLTTELIGEVVKHFARLQHSVKDSFEEDLSSRGVVLEECPVETHSGLKEAGLTDGSFELICGVERPICLAPNSKLKKSPIGEIEPFGPMGQKPAHLRSTFVDGVRKYPMIEGLRNYQSPLEIREVEGIRSIVDVATQPFREKTQFETRRLFSFKEAVLGVEGLKIRAVNRTTSPGFPYVYTCSRGKTEFFGVDGEYDLTSDKCKELEERVNYVIDEARRGVRLGHVCLDFLKDELRPNEKVDTCQTRIISGSPIDYVLACRVMFGAFIAACFRHHTVTGLCPGINPYSDWWELVAHLKSNGKNKFFDGDFKRFDASEQPYMHWEILDFINRWYDDGSENARIRTVLWMDLVHSRHISGMAGDIRYIVQWNKSLPSGHPLTTIVNSWYSLITLTACFRHLTYQVVPFRDMWSHFSPATFGDDNIAGISDTVADVFNQVTVAEKMQELFGLTYTSGVKGEALRPHKTLEECTFLKRGFAADESDYFGGWVAPLAPGSFLYTSYYYKNARSMNKELAVKLDGTLGEMSLHSVDFWNEHAPKVMEVMRKSLGVEPMFTSRDGYREETASKTDFWF</sequence>
<keyword evidence="6" id="KW-0645">Protease</keyword>
<keyword evidence="5" id="KW-0597">Phosphoprotein</keyword>
<dbReference type="Gene3D" id="2.40.10.10">
    <property type="entry name" value="Trypsin-like serine proteases"/>
    <property type="match status" value="1"/>
</dbReference>
<dbReference type="InterPro" id="IPR043502">
    <property type="entry name" value="DNA/RNA_pol_sf"/>
</dbReference>
<keyword evidence="13" id="KW-0067">ATP-binding</keyword>
<dbReference type="InterPro" id="IPR000199">
    <property type="entry name" value="Peptidase_C3A/C3B_picornavir"/>
</dbReference>
<dbReference type="InterPro" id="IPR043504">
    <property type="entry name" value="Peptidase_S1_PA_chymotrypsin"/>
</dbReference>
<proteinExistence type="predicted"/>
<evidence type="ECO:0000259" key="18">
    <source>
        <dbReference type="PROSITE" id="PS50507"/>
    </source>
</evidence>
<keyword evidence="10" id="KW-0378">Hydrolase</keyword>
<dbReference type="InterPro" id="IPR027417">
    <property type="entry name" value="P-loop_NTPase"/>
</dbReference>
<evidence type="ECO:0000256" key="10">
    <source>
        <dbReference type="ARBA" id="ARBA00022801"/>
    </source>
</evidence>
<keyword evidence="16" id="KW-0472">Membrane</keyword>
<evidence type="ECO:0000256" key="14">
    <source>
        <dbReference type="ARBA" id="ARBA00022870"/>
    </source>
</evidence>
<evidence type="ECO:0000256" key="9">
    <source>
        <dbReference type="ARBA" id="ARBA00022741"/>
    </source>
</evidence>
<accession>A0A7D3USM2</accession>
<dbReference type="Pfam" id="PF00548">
    <property type="entry name" value="Peptidase_C3"/>
    <property type="match status" value="1"/>
</dbReference>